<dbReference type="InterPro" id="IPR011010">
    <property type="entry name" value="DNA_brk_join_enz"/>
</dbReference>
<evidence type="ECO:0000313" key="5">
    <source>
        <dbReference type="EMBL" id="QEH37933.1"/>
    </source>
</evidence>
<dbReference type="SUPFAM" id="SSF56349">
    <property type="entry name" value="DNA breaking-rejoining enzymes"/>
    <property type="match status" value="1"/>
</dbReference>
<dbReference type="AlphaFoldDB" id="A0A5B9WBT3"/>
<dbReference type="RefSeq" id="WP_148597434.1">
    <property type="nucleotide sequence ID" value="NZ_CP042997.1"/>
</dbReference>
<keyword evidence="3" id="KW-0233">DNA recombination</keyword>
<comment type="similarity">
    <text evidence="1">Belongs to the 'phage' integrase family.</text>
</comment>
<dbReference type="Proteomes" id="UP000324233">
    <property type="component" value="Chromosome"/>
</dbReference>
<accession>A0A5B9WBT3</accession>
<keyword evidence="2" id="KW-0229">DNA integration</keyword>
<protein>
    <submittedName>
        <fullName evidence="5">Phage integrase family protein</fullName>
    </submittedName>
</protein>
<dbReference type="GO" id="GO:0003677">
    <property type="term" value="F:DNA binding"/>
    <property type="evidence" value="ECO:0007669"/>
    <property type="project" value="InterPro"/>
</dbReference>
<dbReference type="KEGG" id="agv:OJF2_65280"/>
<dbReference type="InterPro" id="IPR050808">
    <property type="entry name" value="Phage_Integrase"/>
</dbReference>
<reference evidence="5 6" key="1">
    <citation type="submission" date="2019-08" db="EMBL/GenBank/DDBJ databases">
        <title>Deep-cultivation of Planctomycetes and their phenomic and genomic characterization uncovers novel biology.</title>
        <authorList>
            <person name="Wiegand S."/>
            <person name="Jogler M."/>
            <person name="Boedeker C."/>
            <person name="Pinto D."/>
            <person name="Vollmers J."/>
            <person name="Rivas-Marin E."/>
            <person name="Kohn T."/>
            <person name="Peeters S.H."/>
            <person name="Heuer A."/>
            <person name="Rast P."/>
            <person name="Oberbeckmann S."/>
            <person name="Bunk B."/>
            <person name="Jeske O."/>
            <person name="Meyerdierks A."/>
            <person name="Storesund J.E."/>
            <person name="Kallscheuer N."/>
            <person name="Luecker S."/>
            <person name="Lage O.M."/>
            <person name="Pohl T."/>
            <person name="Merkel B.J."/>
            <person name="Hornburger P."/>
            <person name="Mueller R.-W."/>
            <person name="Bruemmer F."/>
            <person name="Labrenz M."/>
            <person name="Spormann A.M."/>
            <person name="Op den Camp H."/>
            <person name="Overmann J."/>
            <person name="Amann R."/>
            <person name="Jetten M.S.M."/>
            <person name="Mascher T."/>
            <person name="Medema M.H."/>
            <person name="Devos D.P."/>
            <person name="Kaster A.-K."/>
            <person name="Ovreas L."/>
            <person name="Rohde M."/>
            <person name="Galperin M.Y."/>
            <person name="Jogler C."/>
        </authorList>
    </citation>
    <scope>NUCLEOTIDE SEQUENCE [LARGE SCALE GENOMIC DNA]</scope>
    <source>
        <strain evidence="5 6">OJF2</strain>
    </source>
</reference>
<gene>
    <name evidence="5" type="ORF">OJF2_65280</name>
</gene>
<keyword evidence="6" id="KW-1185">Reference proteome</keyword>
<dbReference type="EMBL" id="CP042997">
    <property type="protein sequence ID" value="QEH37933.1"/>
    <property type="molecule type" value="Genomic_DNA"/>
</dbReference>
<dbReference type="InterPro" id="IPR013762">
    <property type="entry name" value="Integrase-like_cat_sf"/>
</dbReference>
<evidence type="ECO:0000256" key="3">
    <source>
        <dbReference type="ARBA" id="ARBA00023172"/>
    </source>
</evidence>
<name>A0A5B9WBT3_9BACT</name>
<dbReference type="Gene3D" id="1.10.443.10">
    <property type="entry name" value="Intergrase catalytic core"/>
    <property type="match status" value="1"/>
</dbReference>
<dbReference type="InterPro" id="IPR002104">
    <property type="entry name" value="Integrase_catalytic"/>
</dbReference>
<dbReference type="PANTHER" id="PTHR30629">
    <property type="entry name" value="PROPHAGE INTEGRASE"/>
    <property type="match status" value="1"/>
</dbReference>
<dbReference type="PANTHER" id="PTHR30629:SF2">
    <property type="entry name" value="PROPHAGE INTEGRASE INTS-RELATED"/>
    <property type="match status" value="1"/>
</dbReference>
<evidence type="ECO:0000256" key="1">
    <source>
        <dbReference type="ARBA" id="ARBA00008857"/>
    </source>
</evidence>
<dbReference type="GO" id="GO:0006310">
    <property type="term" value="P:DNA recombination"/>
    <property type="evidence" value="ECO:0007669"/>
    <property type="project" value="UniProtKB-KW"/>
</dbReference>
<dbReference type="OrthoDB" id="289492at2"/>
<dbReference type="PROSITE" id="PS51898">
    <property type="entry name" value="TYR_RECOMBINASE"/>
    <property type="match status" value="1"/>
</dbReference>
<evidence type="ECO:0000259" key="4">
    <source>
        <dbReference type="PROSITE" id="PS51898"/>
    </source>
</evidence>
<dbReference type="GO" id="GO:0015074">
    <property type="term" value="P:DNA integration"/>
    <property type="evidence" value="ECO:0007669"/>
    <property type="project" value="UniProtKB-KW"/>
</dbReference>
<sequence length="391" mass="44265">MGRKFTGYWDQTKGRWRAAIGEIGPSGRRRPVVLVGPNGKPLGPNDAAMVRWAIERQRAEIAAAGQPPNEGAVGPPWSLADLFREYRRAAVKARRRARTVADIDFHCRRFLAACGNRLACEIGPEDWFRYERLPGGAKRQTFNVVRAALEWAARPISGREPAQVIDRNPWRGIRPVRNPRPRGDAPEWDQTRAILRTMRAYARSPVSPRGRPRRTRVSRWLRAACFTFGAYTGCRTGETVGLTWKEVDLAAGIVRLDPDRAKTAKRRSLPLGRCARLIRAIASLPERHKTWVFWPSSCKSAREAEHWRWLREDVRPWAATQGRAIPARWQPYDLRRGWATDAIEALGEDRAAAVLGHSPEVLRTIYDRPGDRRARTAGAEVAAFRAGRKVK</sequence>
<proteinExistence type="inferred from homology"/>
<feature type="domain" description="Tyr recombinase" evidence="4">
    <location>
        <begin position="179"/>
        <end position="379"/>
    </location>
</feature>
<evidence type="ECO:0000313" key="6">
    <source>
        <dbReference type="Proteomes" id="UP000324233"/>
    </source>
</evidence>
<dbReference type="Pfam" id="PF00589">
    <property type="entry name" value="Phage_integrase"/>
    <property type="match status" value="1"/>
</dbReference>
<evidence type="ECO:0000256" key="2">
    <source>
        <dbReference type="ARBA" id="ARBA00022908"/>
    </source>
</evidence>
<organism evidence="5 6">
    <name type="scientific">Aquisphaera giovannonii</name>
    <dbReference type="NCBI Taxonomy" id="406548"/>
    <lineage>
        <taxon>Bacteria</taxon>
        <taxon>Pseudomonadati</taxon>
        <taxon>Planctomycetota</taxon>
        <taxon>Planctomycetia</taxon>
        <taxon>Isosphaerales</taxon>
        <taxon>Isosphaeraceae</taxon>
        <taxon>Aquisphaera</taxon>
    </lineage>
</organism>